<reference evidence="1 2" key="1">
    <citation type="submission" date="2019-04" db="EMBL/GenBank/DDBJ databases">
        <title>An improved genome assembly and genetic linkage map for asparagus bean, Vigna unguiculata ssp. sesquipedialis.</title>
        <authorList>
            <person name="Xia Q."/>
            <person name="Zhang R."/>
            <person name="Dong Y."/>
        </authorList>
    </citation>
    <scope>NUCLEOTIDE SEQUENCE [LARGE SCALE GENOMIC DNA]</scope>
    <source>
        <tissue evidence="1">Leaf</tissue>
    </source>
</reference>
<keyword evidence="2" id="KW-1185">Reference proteome</keyword>
<dbReference type="PANTHER" id="PTHR45932:SF10">
    <property type="entry name" value="PATELLIN-3 PROTEIN"/>
    <property type="match status" value="1"/>
</dbReference>
<dbReference type="GO" id="GO:0008289">
    <property type="term" value="F:lipid binding"/>
    <property type="evidence" value="ECO:0007669"/>
    <property type="project" value="InterPro"/>
</dbReference>
<dbReference type="SUPFAM" id="SSF52087">
    <property type="entry name" value="CRAL/TRIO domain"/>
    <property type="match status" value="1"/>
</dbReference>
<evidence type="ECO:0008006" key="3">
    <source>
        <dbReference type="Google" id="ProtNLM"/>
    </source>
</evidence>
<dbReference type="InterPro" id="IPR036865">
    <property type="entry name" value="CRAL-TRIO_dom_sf"/>
</dbReference>
<evidence type="ECO:0000313" key="2">
    <source>
        <dbReference type="Proteomes" id="UP000501690"/>
    </source>
</evidence>
<proteinExistence type="predicted"/>
<dbReference type="PANTHER" id="PTHR45932">
    <property type="entry name" value="PATELLIN-1"/>
    <property type="match status" value="1"/>
</dbReference>
<protein>
    <recommendedName>
        <fullName evidence="3">Secreted protein</fullName>
    </recommendedName>
</protein>
<accession>A0A4D6NP98</accession>
<dbReference type="EMBL" id="CP039355">
    <property type="protein sequence ID" value="QCE14359.1"/>
    <property type="molecule type" value="Genomic_DNA"/>
</dbReference>
<evidence type="ECO:0000313" key="1">
    <source>
        <dbReference type="EMBL" id="QCE14359.1"/>
    </source>
</evidence>
<name>A0A4D6NP98_VIGUN</name>
<dbReference type="InterPro" id="IPR044834">
    <property type="entry name" value="PATL"/>
</dbReference>
<gene>
    <name evidence="1" type="ORF">DEO72_LG11g1359</name>
</gene>
<dbReference type="AlphaFoldDB" id="A0A4D6NP98"/>
<organism evidence="1 2">
    <name type="scientific">Vigna unguiculata</name>
    <name type="common">Cowpea</name>
    <dbReference type="NCBI Taxonomy" id="3917"/>
    <lineage>
        <taxon>Eukaryota</taxon>
        <taxon>Viridiplantae</taxon>
        <taxon>Streptophyta</taxon>
        <taxon>Embryophyta</taxon>
        <taxon>Tracheophyta</taxon>
        <taxon>Spermatophyta</taxon>
        <taxon>Magnoliopsida</taxon>
        <taxon>eudicotyledons</taxon>
        <taxon>Gunneridae</taxon>
        <taxon>Pentapetalae</taxon>
        <taxon>rosids</taxon>
        <taxon>fabids</taxon>
        <taxon>Fabales</taxon>
        <taxon>Fabaceae</taxon>
        <taxon>Papilionoideae</taxon>
        <taxon>50 kb inversion clade</taxon>
        <taxon>NPAAA clade</taxon>
        <taxon>indigoferoid/millettioid clade</taxon>
        <taxon>Phaseoleae</taxon>
        <taxon>Vigna</taxon>
    </lineage>
</organism>
<dbReference type="Proteomes" id="UP000501690">
    <property type="component" value="Linkage Group LG11"/>
</dbReference>
<dbReference type="Gene3D" id="3.40.525.10">
    <property type="entry name" value="CRAL-TRIO lipid binding domain"/>
    <property type="match status" value="1"/>
</dbReference>
<sequence>MAVFINIPWWYLAVNRMISLFLTIRTKSKFVFAGPSKSTETLLSSGAASGEVRWIKQRWGVRKYRCCHRNHSEAGIKAYRGVSSY</sequence>